<sequence length="72" mass="8054">MSLRFTSFVPTKRRLTTRPCGLIFRIESSDFGCSCSYHECCGTLVGYNAVVRCEKRVLETGETNMPSSVLPD</sequence>
<accession>A0A9K3LRV8</accession>
<reference evidence="1" key="2">
    <citation type="submission" date="2021-04" db="EMBL/GenBank/DDBJ databases">
        <authorList>
            <person name="Podell S."/>
        </authorList>
    </citation>
    <scope>NUCLEOTIDE SEQUENCE</scope>
    <source>
        <strain evidence="1">Hildebrandi</strain>
    </source>
</reference>
<proteinExistence type="predicted"/>
<evidence type="ECO:0000313" key="2">
    <source>
        <dbReference type="Proteomes" id="UP000693970"/>
    </source>
</evidence>
<protein>
    <submittedName>
        <fullName evidence="1">Uncharacterized protein</fullName>
    </submittedName>
</protein>
<dbReference type="AlphaFoldDB" id="A0A9K3LRV8"/>
<dbReference type="Proteomes" id="UP000693970">
    <property type="component" value="Unassembled WGS sequence"/>
</dbReference>
<comment type="caution">
    <text evidence="1">The sequence shown here is derived from an EMBL/GenBank/DDBJ whole genome shotgun (WGS) entry which is preliminary data.</text>
</comment>
<name>A0A9K3LRV8_9STRA</name>
<organism evidence="1 2">
    <name type="scientific">Nitzschia inconspicua</name>
    <dbReference type="NCBI Taxonomy" id="303405"/>
    <lineage>
        <taxon>Eukaryota</taxon>
        <taxon>Sar</taxon>
        <taxon>Stramenopiles</taxon>
        <taxon>Ochrophyta</taxon>
        <taxon>Bacillariophyta</taxon>
        <taxon>Bacillariophyceae</taxon>
        <taxon>Bacillariophycidae</taxon>
        <taxon>Bacillariales</taxon>
        <taxon>Bacillariaceae</taxon>
        <taxon>Nitzschia</taxon>
    </lineage>
</organism>
<gene>
    <name evidence="1" type="ORF">IV203_028466</name>
</gene>
<reference evidence="1" key="1">
    <citation type="journal article" date="2021" name="Sci. Rep.">
        <title>Diploid genomic architecture of Nitzschia inconspicua, an elite biomass production diatom.</title>
        <authorList>
            <person name="Oliver A."/>
            <person name="Podell S."/>
            <person name="Pinowska A."/>
            <person name="Traller J.C."/>
            <person name="Smith S.R."/>
            <person name="McClure R."/>
            <person name="Beliaev A."/>
            <person name="Bohutskyi P."/>
            <person name="Hill E.A."/>
            <person name="Rabines A."/>
            <person name="Zheng H."/>
            <person name="Allen L.Z."/>
            <person name="Kuo A."/>
            <person name="Grigoriev I.V."/>
            <person name="Allen A.E."/>
            <person name="Hazlebeck D."/>
            <person name="Allen E.E."/>
        </authorList>
    </citation>
    <scope>NUCLEOTIDE SEQUENCE</scope>
    <source>
        <strain evidence="1">Hildebrandi</strain>
    </source>
</reference>
<keyword evidence="2" id="KW-1185">Reference proteome</keyword>
<dbReference type="EMBL" id="JAGRRH010000007">
    <property type="protein sequence ID" value="KAG7365796.1"/>
    <property type="molecule type" value="Genomic_DNA"/>
</dbReference>
<evidence type="ECO:0000313" key="1">
    <source>
        <dbReference type="EMBL" id="KAG7365796.1"/>
    </source>
</evidence>